<reference evidence="2" key="2">
    <citation type="submission" date="2018-04" db="EMBL/GenBank/DDBJ databases">
        <title>OnivRS2 (Oryza nivara Reference Sequence Version 2).</title>
        <authorList>
            <person name="Zhang J."/>
            <person name="Kudrna D."/>
            <person name="Lee S."/>
            <person name="Talag J."/>
            <person name="Rajasekar S."/>
            <person name="Welchert J."/>
            <person name="Hsing Y.-I."/>
            <person name="Wing R.A."/>
        </authorList>
    </citation>
    <scope>NUCLEOTIDE SEQUENCE [LARGE SCALE GENOMIC DNA]</scope>
    <source>
        <strain evidence="2">SL10</strain>
    </source>
</reference>
<feature type="region of interest" description="Disordered" evidence="1">
    <location>
        <begin position="1"/>
        <end position="23"/>
    </location>
</feature>
<protein>
    <submittedName>
        <fullName evidence="2">Uncharacterized protein</fullName>
    </submittedName>
</protein>
<keyword evidence="3" id="KW-1185">Reference proteome</keyword>
<name>A0A0E0H0X9_ORYNI</name>
<accession>A0A0E0H0X9</accession>
<sequence>MYHMYQETPHHFPSLPSASLPSQGRHGRRLILLRRILPSPPLCLATVRAARWQSRPATRTAVAGPSPLLEEASGGDTGAARERRSAAREAAPGGWRGGSVSPGSGSGPSVSRAEQRRAAVSGAGGGAEGSSRRIRPRRRWIRLPWRRIRPPRIQGPSDGEPRGDGGRKEAMDARCCGRMWRRRRPGGRFRSSRGDGRRRRSTAPVAAMATAVHGRDVVVAGVGGW</sequence>
<feature type="compositionally biased region" description="Basic and acidic residues" evidence="1">
    <location>
        <begin position="159"/>
        <end position="170"/>
    </location>
</feature>
<evidence type="ECO:0000313" key="2">
    <source>
        <dbReference type="EnsemblPlants" id="ONIVA04G11020.1"/>
    </source>
</evidence>
<evidence type="ECO:0000256" key="1">
    <source>
        <dbReference type="SAM" id="MobiDB-lite"/>
    </source>
</evidence>
<dbReference type="Gramene" id="ONIVA04G11020.1">
    <property type="protein sequence ID" value="ONIVA04G11020.1"/>
    <property type="gene ID" value="ONIVA04G11020"/>
</dbReference>
<dbReference type="HOGENOM" id="CLU_1231593_0_0_1"/>
<organism evidence="2">
    <name type="scientific">Oryza nivara</name>
    <name type="common">Indian wild rice</name>
    <name type="synonym">Oryza sativa f. spontanea</name>
    <dbReference type="NCBI Taxonomy" id="4536"/>
    <lineage>
        <taxon>Eukaryota</taxon>
        <taxon>Viridiplantae</taxon>
        <taxon>Streptophyta</taxon>
        <taxon>Embryophyta</taxon>
        <taxon>Tracheophyta</taxon>
        <taxon>Spermatophyta</taxon>
        <taxon>Magnoliopsida</taxon>
        <taxon>Liliopsida</taxon>
        <taxon>Poales</taxon>
        <taxon>Poaceae</taxon>
        <taxon>BOP clade</taxon>
        <taxon>Oryzoideae</taxon>
        <taxon>Oryzeae</taxon>
        <taxon>Oryzinae</taxon>
        <taxon>Oryza</taxon>
    </lineage>
</organism>
<evidence type="ECO:0000313" key="3">
    <source>
        <dbReference type="Proteomes" id="UP000006591"/>
    </source>
</evidence>
<dbReference type="AlphaFoldDB" id="A0A0E0H0X9"/>
<dbReference type="EnsemblPlants" id="ONIVA04G11020.1">
    <property type="protein sequence ID" value="ONIVA04G11020.1"/>
    <property type="gene ID" value="ONIVA04G11020"/>
</dbReference>
<feature type="region of interest" description="Disordered" evidence="1">
    <location>
        <begin position="54"/>
        <end position="135"/>
    </location>
</feature>
<reference evidence="2" key="1">
    <citation type="submission" date="2015-04" db="UniProtKB">
        <authorList>
            <consortium name="EnsemblPlants"/>
        </authorList>
    </citation>
    <scope>IDENTIFICATION</scope>
    <source>
        <strain evidence="2">SL10</strain>
    </source>
</reference>
<feature type="region of interest" description="Disordered" evidence="1">
    <location>
        <begin position="149"/>
        <end position="170"/>
    </location>
</feature>
<dbReference type="Proteomes" id="UP000006591">
    <property type="component" value="Chromosome 4"/>
</dbReference>
<feature type="compositionally biased region" description="Basic residues" evidence="1">
    <location>
        <begin position="183"/>
        <end position="201"/>
    </location>
</feature>
<feature type="region of interest" description="Disordered" evidence="1">
    <location>
        <begin position="183"/>
        <end position="203"/>
    </location>
</feature>
<feature type="compositionally biased region" description="Low complexity" evidence="1">
    <location>
        <begin position="88"/>
        <end position="112"/>
    </location>
</feature>
<proteinExistence type="predicted"/>